<organism evidence="2 3">
    <name type="scientific">Pseudogymnoascus verrucosus</name>
    <dbReference type="NCBI Taxonomy" id="342668"/>
    <lineage>
        <taxon>Eukaryota</taxon>
        <taxon>Fungi</taxon>
        <taxon>Dikarya</taxon>
        <taxon>Ascomycota</taxon>
        <taxon>Pezizomycotina</taxon>
        <taxon>Leotiomycetes</taxon>
        <taxon>Thelebolales</taxon>
        <taxon>Thelebolaceae</taxon>
        <taxon>Pseudogymnoascus</taxon>
    </lineage>
</organism>
<dbReference type="Proteomes" id="UP000091956">
    <property type="component" value="Unassembled WGS sequence"/>
</dbReference>
<dbReference type="RefSeq" id="XP_018131323.1">
    <property type="nucleotide sequence ID" value="XM_018273989.1"/>
</dbReference>
<sequence>MSIPAIYFAFHVDTALYIWGKLKEAPRIFWLKTEHKPKKKSDDEPPVRNQNAMIKI</sequence>
<name>A0A1B8GP53_9PEZI</name>
<dbReference type="AlphaFoldDB" id="A0A1B8GP53"/>
<accession>A0A1B8GP53</accession>
<evidence type="ECO:0000256" key="1">
    <source>
        <dbReference type="SAM" id="MobiDB-lite"/>
    </source>
</evidence>
<proteinExistence type="predicted"/>
<reference evidence="3" key="2">
    <citation type="journal article" date="2018" name="Nat. Commun.">
        <title>Extreme sensitivity to ultraviolet light in the fungal pathogen causing white-nose syndrome of bats.</title>
        <authorList>
            <person name="Palmer J.M."/>
            <person name="Drees K.P."/>
            <person name="Foster J.T."/>
            <person name="Lindner D.L."/>
        </authorList>
    </citation>
    <scope>NUCLEOTIDE SEQUENCE [LARGE SCALE GENOMIC DNA]</scope>
    <source>
        <strain evidence="3">UAMH 10579</strain>
    </source>
</reference>
<evidence type="ECO:0000313" key="3">
    <source>
        <dbReference type="Proteomes" id="UP000091956"/>
    </source>
</evidence>
<reference evidence="2 3" key="1">
    <citation type="submission" date="2016-03" db="EMBL/GenBank/DDBJ databases">
        <title>Comparative genomics of Pseudogymnoascus destructans, the fungus causing white-nose syndrome of bats.</title>
        <authorList>
            <person name="Palmer J.M."/>
            <person name="Drees K.P."/>
            <person name="Foster J.T."/>
            <person name="Lindner D.L."/>
        </authorList>
    </citation>
    <scope>NUCLEOTIDE SEQUENCE [LARGE SCALE GENOMIC DNA]</scope>
    <source>
        <strain evidence="2 3">UAMH 10579</strain>
    </source>
</reference>
<gene>
    <name evidence="2" type="ORF">VE01_04517</name>
</gene>
<protein>
    <submittedName>
        <fullName evidence="2">Uncharacterized protein</fullName>
    </submittedName>
</protein>
<feature type="region of interest" description="Disordered" evidence="1">
    <location>
        <begin position="36"/>
        <end position="56"/>
    </location>
</feature>
<keyword evidence="3" id="KW-1185">Reference proteome</keyword>
<dbReference type="EMBL" id="KV460221">
    <property type="protein sequence ID" value="OBT97590.1"/>
    <property type="molecule type" value="Genomic_DNA"/>
</dbReference>
<dbReference type="GeneID" id="28837903"/>
<evidence type="ECO:0000313" key="2">
    <source>
        <dbReference type="EMBL" id="OBT97590.1"/>
    </source>
</evidence>